<feature type="domain" description="HIT" evidence="3">
    <location>
        <begin position="8"/>
        <end position="119"/>
    </location>
</feature>
<dbReference type="Proteomes" id="UP000178085">
    <property type="component" value="Unassembled WGS sequence"/>
</dbReference>
<gene>
    <name evidence="4" type="ORF">A3K51_03120</name>
</gene>
<protein>
    <recommendedName>
        <fullName evidence="3">HIT domain-containing protein</fullName>
    </recommendedName>
</protein>
<reference evidence="4 5" key="1">
    <citation type="journal article" date="2016" name="Nat. Commun.">
        <title>Thousands of microbial genomes shed light on interconnected biogeochemical processes in an aquifer system.</title>
        <authorList>
            <person name="Anantharaman K."/>
            <person name="Brown C.T."/>
            <person name="Hug L.A."/>
            <person name="Sharon I."/>
            <person name="Castelle C.J."/>
            <person name="Probst A.J."/>
            <person name="Thomas B.C."/>
            <person name="Singh A."/>
            <person name="Wilkins M.J."/>
            <person name="Karaoz U."/>
            <person name="Brodie E.L."/>
            <person name="Williams K.H."/>
            <person name="Hubbard S.S."/>
            <person name="Banfield J.F."/>
        </authorList>
    </citation>
    <scope>NUCLEOTIDE SEQUENCE [LARGE SCALE GENOMIC DNA]</scope>
</reference>
<evidence type="ECO:0000259" key="3">
    <source>
        <dbReference type="PROSITE" id="PS51084"/>
    </source>
</evidence>
<organism evidence="4 5">
    <name type="scientific">candidate division Kazan bacterium RIFCSPLOWO2_01_FULL_45_19</name>
    <dbReference type="NCBI Taxonomy" id="1798538"/>
    <lineage>
        <taxon>Bacteria</taxon>
        <taxon>Bacteria division Kazan-3B-28</taxon>
    </lineage>
</organism>
<dbReference type="GO" id="GO:0003824">
    <property type="term" value="F:catalytic activity"/>
    <property type="evidence" value="ECO:0007669"/>
    <property type="project" value="InterPro"/>
</dbReference>
<name>A0A1F4NSB8_UNCK3</name>
<proteinExistence type="predicted"/>
<dbReference type="AlphaFoldDB" id="A0A1F4NSB8"/>
<comment type="caution">
    <text evidence="4">The sequence shown here is derived from an EMBL/GenBank/DDBJ whole genome shotgun (WGS) entry which is preliminary data.</text>
</comment>
<dbReference type="InterPro" id="IPR019808">
    <property type="entry name" value="Histidine_triad_CS"/>
</dbReference>
<dbReference type="SUPFAM" id="SSF54197">
    <property type="entry name" value="HIT-like"/>
    <property type="match status" value="1"/>
</dbReference>
<dbReference type="PROSITE" id="PS51084">
    <property type="entry name" value="HIT_2"/>
    <property type="match status" value="1"/>
</dbReference>
<dbReference type="InterPro" id="IPR036265">
    <property type="entry name" value="HIT-like_sf"/>
</dbReference>
<accession>A0A1F4NSB8</accession>
<evidence type="ECO:0000256" key="1">
    <source>
        <dbReference type="PIRSR" id="PIRSR601310-1"/>
    </source>
</evidence>
<feature type="active site" description="Tele-AMP-histidine intermediate" evidence="1">
    <location>
        <position position="104"/>
    </location>
</feature>
<dbReference type="CDD" id="cd01276">
    <property type="entry name" value="PKCI_related"/>
    <property type="match status" value="1"/>
</dbReference>
<dbReference type="Pfam" id="PF01230">
    <property type="entry name" value="HIT"/>
    <property type="match status" value="1"/>
</dbReference>
<sequence length="124" mass="13864">MNSIEESIFSRFASGEIRPDKIRYEDDDMLAFDDISPKAPTHILILPKKPIQSIAQMEAGDTELIGKMIYRAKVLAEEMGIAESGYRLTINVGKWGGQAVPYLHIHLLGGQPLNEDIEHFSHGE</sequence>
<evidence type="ECO:0000313" key="4">
    <source>
        <dbReference type="EMBL" id="OGB73792.1"/>
    </source>
</evidence>
<evidence type="ECO:0000313" key="5">
    <source>
        <dbReference type="Proteomes" id="UP000178085"/>
    </source>
</evidence>
<dbReference type="PROSITE" id="PS00892">
    <property type="entry name" value="HIT_1"/>
    <property type="match status" value="1"/>
</dbReference>
<dbReference type="Gene3D" id="3.30.428.10">
    <property type="entry name" value="HIT-like"/>
    <property type="match status" value="1"/>
</dbReference>
<evidence type="ECO:0000256" key="2">
    <source>
        <dbReference type="PROSITE-ProRule" id="PRU00464"/>
    </source>
</evidence>
<comment type="caution">
    <text evidence="2">Lacks conserved residue(s) required for the propagation of feature annotation.</text>
</comment>
<dbReference type="InterPro" id="IPR001310">
    <property type="entry name" value="Histidine_triad_HIT"/>
</dbReference>
<dbReference type="InterPro" id="IPR011146">
    <property type="entry name" value="HIT-like"/>
</dbReference>
<dbReference type="EMBL" id="METD01000001">
    <property type="protein sequence ID" value="OGB73792.1"/>
    <property type="molecule type" value="Genomic_DNA"/>
</dbReference>
<dbReference type="PANTHER" id="PTHR23089">
    <property type="entry name" value="HISTIDINE TRIAD HIT PROTEIN"/>
    <property type="match status" value="1"/>
</dbReference>